<dbReference type="GO" id="GO:0005739">
    <property type="term" value="C:mitochondrion"/>
    <property type="evidence" value="ECO:0007669"/>
    <property type="project" value="UniProtKB-SubCell"/>
</dbReference>
<reference evidence="6 7" key="1">
    <citation type="journal article" date="2019" name="PLoS Biol.">
        <title>Sex chromosomes control vertical transmission of feminizing Wolbachia symbionts in an isopod.</title>
        <authorList>
            <person name="Becking T."/>
            <person name="Chebbi M.A."/>
            <person name="Giraud I."/>
            <person name="Moumen B."/>
            <person name="Laverre T."/>
            <person name="Caubet Y."/>
            <person name="Peccoud J."/>
            <person name="Gilbert C."/>
            <person name="Cordaux R."/>
        </authorList>
    </citation>
    <scope>NUCLEOTIDE SEQUENCE [LARGE SCALE GENOMIC DNA]</scope>
    <source>
        <strain evidence="6">ANa2</strain>
        <tissue evidence="6">Whole body excluding digestive tract and cuticle</tissue>
    </source>
</reference>
<evidence type="ECO:0000256" key="4">
    <source>
        <dbReference type="ARBA" id="ARBA00038261"/>
    </source>
</evidence>
<comment type="similarity">
    <text evidence="4">Belongs to the short-chain dehydrogenases/reductases (SDR) family. 17-beta-HSD 3 subfamily.</text>
</comment>
<keyword evidence="5" id="KW-0472">Membrane</keyword>
<dbReference type="PANTHER" id="PTHR44889:SF1">
    <property type="entry name" value="INACTIVE HYDROXYSTEROID DEHYDROGENASE-LIKE PROTEIN 1"/>
    <property type="match status" value="1"/>
</dbReference>
<proteinExistence type="inferred from homology"/>
<dbReference type="Pfam" id="PF00106">
    <property type="entry name" value="adh_short"/>
    <property type="match status" value="1"/>
</dbReference>
<dbReference type="InterPro" id="IPR002347">
    <property type="entry name" value="SDR_fam"/>
</dbReference>
<keyword evidence="5" id="KW-1133">Transmembrane helix</keyword>
<dbReference type="PANTHER" id="PTHR44889">
    <property type="entry name" value="INACTIVE HYDROXYSTEROID DEHYDROGENASE-LIKE PROTEIN 1"/>
    <property type="match status" value="1"/>
</dbReference>
<organism evidence="6 7">
    <name type="scientific">Armadillidium nasatum</name>
    <dbReference type="NCBI Taxonomy" id="96803"/>
    <lineage>
        <taxon>Eukaryota</taxon>
        <taxon>Metazoa</taxon>
        <taxon>Ecdysozoa</taxon>
        <taxon>Arthropoda</taxon>
        <taxon>Crustacea</taxon>
        <taxon>Multicrustacea</taxon>
        <taxon>Malacostraca</taxon>
        <taxon>Eumalacostraca</taxon>
        <taxon>Peracarida</taxon>
        <taxon>Isopoda</taxon>
        <taxon>Oniscidea</taxon>
        <taxon>Crinocheta</taxon>
        <taxon>Armadillidiidae</taxon>
        <taxon>Armadillidium</taxon>
    </lineage>
</organism>
<comment type="subcellular location">
    <subcellularLocation>
        <location evidence="1">Mitochondrion</location>
    </subcellularLocation>
</comment>
<dbReference type="FunFam" id="3.40.50.720:FF:000137">
    <property type="entry name" value="Hydroxysteroid (17-beta) dehydrogenase 3"/>
    <property type="match status" value="1"/>
</dbReference>
<name>A0A5N5T0S9_9CRUS</name>
<dbReference type="PRINTS" id="PR00080">
    <property type="entry name" value="SDRFAMILY"/>
</dbReference>
<keyword evidence="2" id="KW-0521">NADP</keyword>
<sequence length="332" mass="37192">MAVSVDSFSLVINELLPALRRLEEILAIVGLFYIGKVGLNTLWDLGFGFRSHIYSRLWRKKFVQRFGKWAVVTGCTDGIGRCYAEELAKEGLNIVLISRNIDKLKRVAAELGSKYKIETEIVQVDFSDGLPIYSKIEKHLQDKEIGMLINNVGVMLPYPKYFTTVTESELWSHINVNMASVCAMTKLILPQMVNRGKGAIVNIASIAGAGAIPLMGIYAASKAFVDRFSQALEYEYGSKGITVQTVNPSYVATNMTSYSPWIGTANFITPPPSVFVKHAVSTIGYAKRTTGYWVHGIQAWFVEKVFSNWFFTFNMAQAQYFFLKDVKKSHDS</sequence>
<dbReference type="InterPro" id="IPR036291">
    <property type="entry name" value="NAD(P)-bd_dom_sf"/>
</dbReference>
<dbReference type="AlphaFoldDB" id="A0A5N5T0S9"/>
<dbReference type="SUPFAM" id="SSF51735">
    <property type="entry name" value="NAD(P)-binding Rossmann-fold domains"/>
    <property type="match status" value="1"/>
</dbReference>
<dbReference type="Gene3D" id="3.40.50.720">
    <property type="entry name" value="NAD(P)-binding Rossmann-like Domain"/>
    <property type="match status" value="1"/>
</dbReference>
<dbReference type="InterPro" id="IPR052149">
    <property type="entry name" value="17-beta-HSD3-like"/>
</dbReference>
<evidence type="ECO:0000256" key="1">
    <source>
        <dbReference type="ARBA" id="ARBA00004173"/>
    </source>
</evidence>
<dbReference type="CDD" id="cd05356">
    <property type="entry name" value="17beta-HSD1_like_SDR_c"/>
    <property type="match status" value="1"/>
</dbReference>
<dbReference type="Proteomes" id="UP000326759">
    <property type="component" value="Unassembled WGS sequence"/>
</dbReference>
<comment type="caution">
    <text evidence="6">The sequence shown here is derived from an EMBL/GenBank/DDBJ whole genome shotgun (WGS) entry which is preliminary data.</text>
</comment>
<evidence type="ECO:0000313" key="7">
    <source>
        <dbReference type="Proteomes" id="UP000326759"/>
    </source>
</evidence>
<gene>
    <name evidence="6" type="primary">HSDL1</name>
    <name evidence="6" type="ORF">Anas_00803</name>
</gene>
<keyword evidence="3" id="KW-0496">Mitochondrion</keyword>
<keyword evidence="5" id="KW-0812">Transmembrane</keyword>
<evidence type="ECO:0000256" key="5">
    <source>
        <dbReference type="SAM" id="Phobius"/>
    </source>
</evidence>
<evidence type="ECO:0000256" key="3">
    <source>
        <dbReference type="ARBA" id="ARBA00023128"/>
    </source>
</evidence>
<feature type="transmembrane region" description="Helical" evidence="5">
    <location>
        <begin position="25"/>
        <end position="49"/>
    </location>
</feature>
<accession>A0A5N5T0S9</accession>
<feature type="transmembrane region" description="Helical" evidence="5">
    <location>
        <begin position="199"/>
        <end position="220"/>
    </location>
</feature>
<keyword evidence="7" id="KW-1185">Reference proteome</keyword>
<evidence type="ECO:0000313" key="6">
    <source>
        <dbReference type="EMBL" id="KAB7500083.1"/>
    </source>
</evidence>
<dbReference type="EMBL" id="SEYY01015287">
    <property type="protein sequence ID" value="KAB7500083.1"/>
    <property type="molecule type" value="Genomic_DNA"/>
</dbReference>
<evidence type="ECO:0000256" key="2">
    <source>
        <dbReference type="ARBA" id="ARBA00022857"/>
    </source>
</evidence>
<dbReference type="PRINTS" id="PR00081">
    <property type="entry name" value="GDHRDH"/>
</dbReference>
<dbReference type="OrthoDB" id="5545019at2759"/>
<protein>
    <submittedName>
        <fullName evidence="6">Inactive hydroxysteroid dehydrogenase-like protein 1</fullName>
    </submittedName>
</protein>